<sequence>MTGNAHFIASLYGATRAHTRYHAELLSFEAGNPARRVDLGCPPHVATATAKAFNRAMQAQLVETSNRPVYEYRGFLFWPDGLDDAWELRRKDCVMDDIRPAAGLFDAMDQIDAILDRDETTNSEDAA</sequence>
<dbReference type="AlphaFoldDB" id="A0A0A0EI49"/>
<dbReference type="EMBL" id="AQQX01000001">
    <property type="protein sequence ID" value="KGM50641.1"/>
    <property type="molecule type" value="Genomic_DNA"/>
</dbReference>
<protein>
    <submittedName>
        <fullName evidence="1">Uncharacterized protein</fullName>
    </submittedName>
</protein>
<dbReference type="RefSeq" id="WP_043745202.1">
    <property type="nucleotide sequence ID" value="NZ_AQQX01000001.1"/>
</dbReference>
<reference evidence="1 2" key="1">
    <citation type="journal article" date="2015" name="Antonie Van Leeuwenhoek">
        <title>Pseudooceanicola atlanticus gen. nov. sp. nov., isolated from surface seawater of the Atlantic Ocean and reclassification of Oceanicola batsensis, Oceanicola marinus, Oceanicola nitratireducens, Oceanicola nanhaiensis, Oceanicola antarcticus and Oceanicola flagellatus, as Pseudooceanicola batsensis comb. nov., Pseudooceanicola marinus comb. nov., Pseudooceanicola nitratireducens comb. nov., Pseudooceanicola nanhaiensis comb. nov., Pseudooceanicola antarcticus comb. nov., and Pseudooceanicola flagellatus comb. nov.</title>
        <authorList>
            <person name="Lai Q."/>
            <person name="Li G."/>
            <person name="Liu X."/>
            <person name="Du Y."/>
            <person name="Sun F."/>
            <person name="Shao Z."/>
        </authorList>
    </citation>
    <scope>NUCLEOTIDE SEQUENCE [LARGE SCALE GENOMIC DNA]</scope>
    <source>
        <strain evidence="1 2">22II-s11g</strain>
    </source>
</reference>
<organism evidence="1 2">
    <name type="scientific">Pseudooceanicola atlanticus</name>
    <dbReference type="NCBI Taxonomy" id="1461694"/>
    <lineage>
        <taxon>Bacteria</taxon>
        <taxon>Pseudomonadati</taxon>
        <taxon>Pseudomonadota</taxon>
        <taxon>Alphaproteobacteria</taxon>
        <taxon>Rhodobacterales</taxon>
        <taxon>Paracoccaceae</taxon>
        <taxon>Pseudooceanicola</taxon>
    </lineage>
</organism>
<comment type="caution">
    <text evidence="1">The sequence shown here is derived from an EMBL/GenBank/DDBJ whole genome shotgun (WGS) entry which is preliminary data.</text>
</comment>
<accession>A0A0A0EI49</accession>
<evidence type="ECO:0000313" key="2">
    <source>
        <dbReference type="Proteomes" id="UP000030004"/>
    </source>
</evidence>
<dbReference type="Proteomes" id="UP000030004">
    <property type="component" value="Unassembled WGS sequence"/>
</dbReference>
<keyword evidence="2" id="KW-1185">Reference proteome</keyword>
<proteinExistence type="predicted"/>
<dbReference type="STRING" id="1461694.ATO9_03955"/>
<evidence type="ECO:0000313" key="1">
    <source>
        <dbReference type="EMBL" id="KGM50641.1"/>
    </source>
</evidence>
<name>A0A0A0EI49_9RHOB</name>
<gene>
    <name evidence="1" type="ORF">ATO9_03955</name>
</gene>